<keyword evidence="10 17" id="KW-0547">Nucleotide-binding</keyword>
<dbReference type="CDD" id="cd01888">
    <property type="entry name" value="eIF2_gamma"/>
    <property type="match status" value="1"/>
</dbReference>
<feature type="binding site" evidence="17">
    <location>
        <position position="951"/>
    </location>
    <ligand>
        <name>ATP</name>
        <dbReference type="ChEBI" id="CHEBI:30616"/>
    </ligand>
</feature>
<evidence type="ECO:0000256" key="4">
    <source>
        <dbReference type="ARBA" id="ARBA00011986"/>
    </source>
</evidence>
<evidence type="ECO:0000256" key="8">
    <source>
        <dbReference type="ARBA" id="ARBA00022729"/>
    </source>
</evidence>
<evidence type="ECO:0000256" key="5">
    <source>
        <dbReference type="ARBA" id="ARBA00022540"/>
    </source>
</evidence>
<reference evidence="23" key="1">
    <citation type="journal article" date="2019" name="Gigascience">
        <title>De novo genome assembly of the endangered Acer yangbiense, a plant species with extremely small populations endemic to Yunnan Province, China.</title>
        <authorList>
            <person name="Yang J."/>
            <person name="Wariss H.M."/>
            <person name="Tao L."/>
            <person name="Zhang R."/>
            <person name="Yun Q."/>
            <person name="Hollingsworth P."/>
            <person name="Dao Z."/>
            <person name="Luo G."/>
            <person name="Guo H."/>
            <person name="Ma Y."/>
            <person name="Sun W."/>
        </authorList>
    </citation>
    <scope>NUCLEOTIDE SEQUENCE [LARGE SCALE GENOMIC DNA]</scope>
    <source>
        <strain evidence="23">cv. br00</strain>
    </source>
</reference>
<dbReference type="InterPro" id="IPR015256">
    <property type="entry name" value="eIF2g_C"/>
</dbReference>
<dbReference type="Proteomes" id="UP000326939">
    <property type="component" value="Chromosome 1"/>
</dbReference>
<dbReference type="InterPro" id="IPR013210">
    <property type="entry name" value="LRR_N_plant-typ"/>
</dbReference>
<evidence type="ECO:0000256" key="11">
    <source>
        <dbReference type="ARBA" id="ARBA00022801"/>
    </source>
</evidence>
<comment type="function">
    <text evidence="1">This protein promotes the GTP-dependent binding of aminoacyl-tRNA to the A-site of ribosomes during protein biosynthesis.</text>
</comment>
<dbReference type="PROSITE" id="PS00107">
    <property type="entry name" value="PROTEIN_KINASE_ATP"/>
    <property type="match status" value="1"/>
</dbReference>
<evidence type="ECO:0000256" key="3">
    <source>
        <dbReference type="ARBA" id="ARBA00007249"/>
    </source>
</evidence>
<comment type="catalytic activity">
    <reaction evidence="16">
        <text>GTP + H2O = GDP + phosphate + H(+)</text>
        <dbReference type="Rhea" id="RHEA:19669"/>
        <dbReference type="ChEBI" id="CHEBI:15377"/>
        <dbReference type="ChEBI" id="CHEBI:15378"/>
        <dbReference type="ChEBI" id="CHEBI:37565"/>
        <dbReference type="ChEBI" id="CHEBI:43474"/>
        <dbReference type="ChEBI" id="CHEBI:58189"/>
        <dbReference type="EC" id="3.6.5.3"/>
    </reaction>
</comment>
<dbReference type="InterPro" id="IPR017441">
    <property type="entry name" value="Protein_kinase_ATP_BS"/>
</dbReference>
<keyword evidence="15 19" id="KW-0472">Membrane</keyword>
<dbReference type="GO" id="GO:0000049">
    <property type="term" value="F:tRNA binding"/>
    <property type="evidence" value="ECO:0007669"/>
    <property type="project" value="InterPro"/>
</dbReference>
<keyword evidence="9" id="KW-0677">Repeat</keyword>
<dbReference type="NCBIfam" id="NF003077">
    <property type="entry name" value="PRK04000.1"/>
    <property type="match status" value="1"/>
</dbReference>
<dbReference type="InterPro" id="IPR009001">
    <property type="entry name" value="Transl_elong_EF1A/Init_IF2_C"/>
</dbReference>
<evidence type="ECO:0000256" key="9">
    <source>
        <dbReference type="ARBA" id="ARBA00022737"/>
    </source>
</evidence>
<dbReference type="InterPro" id="IPR011009">
    <property type="entry name" value="Kinase-like_dom_sf"/>
</dbReference>
<dbReference type="Pfam" id="PF00560">
    <property type="entry name" value="LRR_1"/>
    <property type="match status" value="1"/>
</dbReference>
<dbReference type="AlphaFoldDB" id="A0A5N5P4Y2"/>
<dbReference type="InterPro" id="IPR001611">
    <property type="entry name" value="Leu-rich_rpt"/>
</dbReference>
<dbReference type="Gene3D" id="3.80.10.10">
    <property type="entry name" value="Ribonuclease Inhibitor"/>
    <property type="match status" value="1"/>
</dbReference>
<dbReference type="InterPro" id="IPR000795">
    <property type="entry name" value="T_Tr_GTP-bd_dom"/>
</dbReference>
<organism evidence="22 23">
    <name type="scientific">Salix brachista</name>
    <dbReference type="NCBI Taxonomy" id="2182728"/>
    <lineage>
        <taxon>Eukaryota</taxon>
        <taxon>Viridiplantae</taxon>
        <taxon>Streptophyta</taxon>
        <taxon>Embryophyta</taxon>
        <taxon>Tracheophyta</taxon>
        <taxon>Spermatophyta</taxon>
        <taxon>Magnoliopsida</taxon>
        <taxon>eudicotyledons</taxon>
        <taxon>Gunneridae</taxon>
        <taxon>Pentapetalae</taxon>
        <taxon>rosids</taxon>
        <taxon>fabids</taxon>
        <taxon>Malpighiales</taxon>
        <taxon>Salicaceae</taxon>
        <taxon>Saliceae</taxon>
        <taxon>Salix</taxon>
    </lineage>
</organism>
<dbReference type="GO" id="GO:0005524">
    <property type="term" value="F:ATP binding"/>
    <property type="evidence" value="ECO:0007669"/>
    <property type="project" value="UniProtKB-UniRule"/>
</dbReference>
<evidence type="ECO:0000313" key="22">
    <source>
        <dbReference type="EMBL" id="KAB5573771.1"/>
    </source>
</evidence>
<evidence type="ECO:0000256" key="15">
    <source>
        <dbReference type="ARBA" id="ARBA00023136"/>
    </source>
</evidence>
<dbReference type="PRINTS" id="PR00315">
    <property type="entry name" value="ELONGATNFCT"/>
</dbReference>
<dbReference type="EMBL" id="VDCV01000001">
    <property type="protein sequence ID" value="KAB5573771.1"/>
    <property type="molecule type" value="Genomic_DNA"/>
</dbReference>
<dbReference type="GO" id="GO:0016020">
    <property type="term" value="C:membrane"/>
    <property type="evidence" value="ECO:0007669"/>
    <property type="project" value="UniProtKB-SubCell"/>
</dbReference>
<feature type="transmembrane region" description="Helical" evidence="19">
    <location>
        <begin position="548"/>
        <end position="568"/>
    </location>
</feature>
<feature type="domain" description="Protein kinase" evidence="20">
    <location>
        <begin position="919"/>
        <end position="1233"/>
    </location>
</feature>
<dbReference type="SUPFAM" id="SSF50447">
    <property type="entry name" value="Translation proteins"/>
    <property type="match status" value="2"/>
</dbReference>
<sequence length="1233" mass="136340">MARKGLMEQDLSKLDVATLHPLSPEVISRQATINIGTIGHVAHGKSTVVKAISGVQTVRFKNELERNITIKLGYANAKIYKCEDERCPRPKCYKAYGSGKEDNPMCDVEGFQNCRMNLLRHVSFVDCPGHDILMATMLNGAAIMDGALLLIAANESCPQPQTSEHLAAVEIMRLQHIIILQNKVDLIQENAAINQHEAIQKFIQGTVADGAPVVPISAQLKYNIDVVCEYIVKKIPIPERNFISPPNMIVIRSFDVNKPGYEVDEIRGGVAGGSILRSFHAFFLILFNAGPFSMLDAVVLGEIHESVVLRICDVQVSLSWSILSVQGVLKVNQFIEVRPGIIVKDEAGNMKCTPIYTRIVSLYAEQNELQFAVPGGLIGVGTTMDPTLTRADRLVGQVLGDVDSLPEVFGELEVNFFLLRRLIGVRTKGSEKQGKVSKLTKGEILMLNIGSMSSGARVLAVKNDLAKLQLTSPVCTSKGEKIALSRRVEKHWRLIGFGEWQYGFRHDLLLASARSSCCLCVRRVNNSDHSSVERRVEPRRDGHPPLSLHGPGVLIVYIILLPFLLIIIHQIKSKVVSAGWMTFDKGANFCYRFDLFSLILSCLMSVVKFSQCGLAVLFVEACSVMVIYPMRRQRPWLLYILLLYILINKSGAISPDGEALLSFRSVIVSSDGILPLWRPEDVDPCNWRGVKCDPKTKRVIYLSLKNHKLSGPISPDLGMLAHLKVLALNNNSFYGTIPSELGNCTELQGIFLQGNYLSGPIPSEMGNLTALQNLNNIDVLHLGLSKFPKGYDRVAVGLQCAVSIVDMFTGNRDLCGKQIDRTCKDDSGGPGTDGQSPSGQNQGGKKKYSGGLLISTSATIGALLLVALMCFWGCFLYKKFGKTGSNSIAMDVCGGASIVMFHGDLPYSSKDIIKKLETLTEEHVIGSGGFGTVYKLEMDDGNIFALKRIVKMDEGFNRFFERELEILGSIKHRYLVNLRGYCNSPMSKLLIYDFLSGGSLDEALHEYMQSGRATEKTDVYSFGVLVLEVLSGKRPTDASFIEKGLNIVGWLNFLITENRPREIVDLNCEGVQLESLDALLSVAIQCVSSSPEDRPTMHRVVQVLESEMYHNSLIEEHTISSGSLGIKLIAHRLEFSCPRLAWNLTMPYGQRLHENSPSQDARWRCSSNWISSRFWLTSGELFWDTDDGAFNVRWGLHQRLSPVLNGLLLQLVSGALSIHGLEMDGPLVWPRSD</sequence>
<keyword evidence="17" id="KW-0067">ATP-binding</keyword>
<evidence type="ECO:0000256" key="16">
    <source>
        <dbReference type="ARBA" id="ARBA00048107"/>
    </source>
</evidence>
<evidence type="ECO:0000256" key="1">
    <source>
        <dbReference type="ARBA" id="ARBA00003982"/>
    </source>
</evidence>
<dbReference type="CDD" id="cd03688">
    <property type="entry name" value="eIF2_gamma_II"/>
    <property type="match status" value="1"/>
</dbReference>
<dbReference type="FunFam" id="3.30.200.20:FF:000282">
    <property type="entry name" value="LRR receptor-like serine/threonine-protein kinase FEI 1"/>
    <property type="match status" value="1"/>
</dbReference>
<dbReference type="Pfam" id="PF08263">
    <property type="entry name" value="LRRNT_2"/>
    <property type="match status" value="1"/>
</dbReference>
<dbReference type="FunFam" id="3.80.10.10:FF:000129">
    <property type="entry name" value="Leucine-rich repeat receptor-like kinase"/>
    <property type="match status" value="1"/>
</dbReference>
<dbReference type="InterPro" id="IPR050543">
    <property type="entry name" value="eIF2G"/>
</dbReference>
<evidence type="ECO:0000256" key="17">
    <source>
        <dbReference type="PROSITE-ProRule" id="PRU10141"/>
    </source>
</evidence>
<dbReference type="SUPFAM" id="SSF50465">
    <property type="entry name" value="EF-Tu/eEF-1alpha/eIF2-gamma C-terminal domain"/>
    <property type="match status" value="1"/>
</dbReference>
<dbReference type="GO" id="GO:0005525">
    <property type="term" value="F:GTP binding"/>
    <property type="evidence" value="ECO:0007669"/>
    <property type="project" value="UniProtKB-KW"/>
</dbReference>
<evidence type="ECO:0000256" key="12">
    <source>
        <dbReference type="ARBA" id="ARBA00022917"/>
    </source>
</evidence>
<dbReference type="InterPro" id="IPR044127">
    <property type="entry name" value="eIF2g_dom_2"/>
</dbReference>
<evidence type="ECO:0000256" key="18">
    <source>
        <dbReference type="SAM" id="MobiDB-lite"/>
    </source>
</evidence>
<dbReference type="GO" id="GO:0005850">
    <property type="term" value="C:eukaryotic translation initiation factor 2 complex"/>
    <property type="evidence" value="ECO:0007669"/>
    <property type="project" value="TreeGrafter"/>
</dbReference>
<dbReference type="FunFam" id="2.40.30.10:FF:000011">
    <property type="entry name" value="Eukaryotic translation initiation factor 2 subunit gamma"/>
    <property type="match status" value="1"/>
</dbReference>
<keyword evidence="7 19" id="KW-0812">Transmembrane</keyword>
<feature type="region of interest" description="Disordered" evidence="18">
    <location>
        <begin position="825"/>
        <end position="844"/>
    </location>
</feature>
<dbReference type="GO" id="GO:0004672">
    <property type="term" value="F:protein kinase activity"/>
    <property type="evidence" value="ECO:0007669"/>
    <property type="project" value="InterPro"/>
</dbReference>
<evidence type="ECO:0000256" key="7">
    <source>
        <dbReference type="ARBA" id="ARBA00022692"/>
    </source>
</evidence>
<dbReference type="Pfam" id="PF00069">
    <property type="entry name" value="Pkinase"/>
    <property type="match status" value="1"/>
</dbReference>
<dbReference type="SUPFAM" id="SSF52058">
    <property type="entry name" value="L domain-like"/>
    <property type="match status" value="1"/>
</dbReference>
<accession>A0A5N5P4Y2</accession>
<protein>
    <recommendedName>
        <fullName evidence="4">protein-synthesizing GTPase</fullName>
        <ecNumber evidence="4">3.6.5.3</ecNumber>
    </recommendedName>
</protein>
<keyword evidence="11" id="KW-0378">Hydrolase</keyword>
<dbReference type="InterPro" id="IPR027417">
    <property type="entry name" value="P-loop_NTPase"/>
</dbReference>
<dbReference type="CDD" id="cd15490">
    <property type="entry name" value="eIF2_gamma_III"/>
    <property type="match status" value="1"/>
</dbReference>
<dbReference type="InterPro" id="IPR032675">
    <property type="entry name" value="LRR_dom_sf"/>
</dbReference>
<name>A0A5N5P4Y2_9ROSI</name>
<dbReference type="Gene3D" id="3.40.50.300">
    <property type="entry name" value="P-loop containing nucleotide triphosphate hydrolases"/>
    <property type="match status" value="1"/>
</dbReference>
<dbReference type="EC" id="3.6.5.3" evidence="4"/>
<dbReference type="InterPro" id="IPR009000">
    <property type="entry name" value="Transl_B-barrel_sf"/>
</dbReference>
<keyword evidence="8" id="KW-0732">Signal</keyword>
<dbReference type="GO" id="GO:0003743">
    <property type="term" value="F:translation initiation factor activity"/>
    <property type="evidence" value="ECO:0007669"/>
    <property type="project" value="UniProtKB-KW"/>
</dbReference>
<dbReference type="PANTHER" id="PTHR42854">
    <property type="entry name" value="EUKARYOTIC TRANSLATION INITIATION FACTOR 2 SUBUNIT 3 FAMILY MEMBER"/>
    <property type="match status" value="1"/>
</dbReference>
<evidence type="ECO:0000256" key="13">
    <source>
        <dbReference type="ARBA" id="ARBA00022989"/>
    </source>
</evidence>
<feature type="transmembrane region" description="Helical" evidence="19">
    <location>
        <begin position="589"/>
        <end position="607"/>
    </location>
</feature>
<comment type="subcellular location">
    <subcellularLocation>
        <location evidence="2">Membrane</location>
        <topology evidence="2">Single-pass membrane protein</topology>
    </subcellularLocation>
</comment>
<dbReference type="SUPFAM" id="SSF52540">
    <property type="entry name" value="P-loop containing nucleoside triphosphate hydrolases"/>
    <property type="match status" value="1"/>
</dbReference>
<dbReference type="PROSITE" id="PS51722">
    <property type="entry name" value="G_TR_2"/>
    <property type="match status" value="1"/>
</dbReference>
<dbReference type="Pfam" id="PF09173">
    <property type="entry name" value="eIF2_C"/>
    <property type="match status" value="1"/>
</dbReference>
<dbReference type="GO" id="GO:0001731">
    <property type="term" value="P:formation of translation preinitiation complex"/>
    <property type="evidence" value="ECO:0007669"/>
    <property type="project" value="TreeGrafter"/>
</dbReference>
<dbReference type="SUPFAM" id="SSF56112">
    <property type="entry name" value="Protein kinase-like (PK-like)"/>
    <property type="match status" value="1"/>
</dbReference>
<keyword evidence="14" id="KW-0342">GTP-binding</keyword>
<feature type="transmembrane region" description="Helical" evidence="19">
    <location>
        <begin position="852"/>
        <end position="877"/>
    </location>
</feature>
<dbReference type="FunFam" id="3.40.50.300:FF:000065">
    <property type="entry name" value="Eukaryotic translation initiation factor 2 subunit gamma"/>
    <property type="match status" value="1"/>
</dbReference>
<gene>
    <name evidence="22" type="ORF">DKX38_000965</name>
</gene>
<feature type="transmembrane region" description="Helical" evidence="19">
    <location>
        <begin position="613"/>
        <end position="629"/>
    </location>
</feature>
<keyword evidence="6" id="KW-0433">Leucine-rich repeat</keyword>
<dbReference type="Gene3D" id="2.40.30.10">
    <property type="entry name" value="Translation factors"/>
    <property type="match status" value="2"/>
</dbReference>
<keyword evidence="23" id="KW-1185">Reference proteome</keyword>
<dbReference type="PANTHER" id="PTHR42854:SF3">
    <property type="entry name" value="EUKARYOTIC TRANSLATION INITIATION FACTOR 2 SUBUNIT 3-RELATED"/>
    <property type="match status" value="1"/>
</dbReference>
<comment type="similarity">
    <text evidence="3">Belongs to the TRAFAC class translation factor GTPase superfamily. Classic translation factor GTPase family. EF-Tu/EF-1A subfamily.</text>
</comment>
<evidence type="ECO:0000313" key="23">
    <source>
        <dbReference type="Proteomes" id="UP000326939"/>
    </source>
</evidence>
<comment type="caution">
    <text evidence="22">The sequence shown here is derived from an EMBL/GenBank/DDBJ whole genome shotgun (WGS) entry which is preliminary data.</text>
</comment>
<dbReference type="GO" id="GO:0005829">
    <property type="term" value="C:cytosol"/>
    <property type="evidence" value="ECO:0007669"/>
    <property type="project" value="TreeGrafter"/>
</dbReference>
<proteinExistence type="inferred from homology"/>
<feature type="domain" description="Tr-type G" evidence="21">
    <location>
        <begin position="30"/>
        <end position="239"/>
    </location>
</feature>
<dbReference type="GO" id="GO:0003924">
    <property type="term" value="F:GTPase activity"/>
    <property type="evidence" value="ECO:0007669"/>
    <property type="project" value="InterPro"/>
</dbReference>
<dbReference type="InterPro" id="IPR000719">
    <property type="entry name" value="Prot_kinase_dom"/>
</dbReference>
<keyword evidence="13 19" id="KW-1133">Transmembrane helix</keyword>
<dbReference type="PROSITE" id="PS50011">
    <property type="entry name" value="PROTEIN_KINASE_DOM"/>
    <property type="match status" value="1"/>
</dbReference>
<evidence type="ECO:0000256" key="2">
    <source>
        <dbReference type="ARBA" id="ARBA00004167"/>
    </source>
</evidence>
<evidence type="ECO:0000256" key="14">
    <source>
        <dbReference type="ARBA" id="ARBA00023134"/>
    </source>
</evidence>
<dbReference type="InterPro" id="IPR044128">
    <property type="entry name" value="eIF2g_GTP-bd"/>
</dbReference>
<evidence type="ECO:0000256" key="10">
    <source>
        <dbReference type="ARBA" id="ARBA00022741"/>
    </source>
</evidence>
<dbReference type="Gene3D" id="1.10.510.10">
    <property type="entry name" value="Transferase(Phosphotransferase) domain 1"/>
    <property type="match status" value="1"/>
</dbReference>
<keyword evidence="5" id="KW-0396">Initiation factor</keyword>
<dbReference type="Pfam" id="PF00009">
    <property type="entry name" value="GTP_EFTU"/>
    <property type="match status" value="1"/>
</dbReference>
<evidence type="ECO:0000256" key="6">
    <source>
        <dbReference type="ARBA" id="ARBA00022614"/>
    </source>
</evidence>
<evidence type="ECO:0000259" key="21">
    <source>
        <dbReference type="PROSITE" id="PS51722"/>
    </source>
</evidence>
<evidence type="ECO:0000256" key="19">
    <source>
        <dbReference type="SAM" id="Phobius"/>
    </source>
</evidence>
<keyword evidence="12" id="KW-0648">Protein biosynthesis</keyword>
<dbReference type="Gene3D" id="3.30.200.20">
    <property type="entry name" value="Phosphorylase Kinase, domain 1"/>
    <property type="match status" value="1"/>
</dbReference>
<evidence type="ECO:0000259" key="20">
    <source>
        <dbReference type="PROSITE" id="PS50011"/>
    </source>
</evidence>